<name>A0A450X6Y9_9GAMM</name>
<protein>
    <submittedName>
        <fullName evidence="1">Uncharacterized protein</fullName>
    </submittedName>
</protein>
<accession>A0A450X6Y9</accession>
<sequence length="148" mass="17258">MLGKLLREGHSVAIPWGLAWAERWHRERGANYVLEPLWDRGVSPETLRPWCIAWIRNCPAKVNPTFLLEKLIHALPKDAGLNAIARQWLAAAPPEHGSWSFVWQALMEVYPDDADLYRQGRRFLEEAPDTHGSWPHTWRTCRQPCRMR</sequence>
<proteinExistence type="predicted"/>
<gene>
    <name evidence="1" type="ORF">BECKMB1821G_GA0114241_101067</name>
</gene>
<dbReference type="EMBL" id="CAADFO010000010">
    <property type="protein sequence ID" value="VFK24971.1"/>
    <property type="molecule type" value="Genomic_DNA"/>
</dbReference>
<evidence type="ECO:0000313" key="1">
    <source>
        <dbReference type="EMBL" id="VFK24971.1"/>
    </source>
</evidence>
<reference evidence="1" key="1">
    <citation type="submission" date="2019-02" db="EMBL/GenBank/DDBJ databases">
        <authorList>
            <person name="Gruber-Vodicka R. H."/>
            <person name="Seah K. B. B."/>
        </authorList>
    </citation>
    <scope>NUCLEOTIDE SEQUENCE</scope>
    <source>
        <strain evidence="1">BECK_BZ197</strain>
    </source>
</reference>
<organism evidence="1">
    <name type="scientific">Candidatus Kentrum sp. MB</name>
    <dbReference type="NCBI Taxonomy" id="2138164"/>
    <lineage>
        <taxon>Bacteria</taxon>
        <taxon>Pseudomonadati</taxon>
        <taxon>Pseudomonadota</taxon>
        <taxon>Gammaproteobacteria</taxon>
        <taxon>Candidatus Kentrum</taxon>
    </lineage>
</organism>
<dbReference type="AlphaFoldDB" id="A0A450X6Y9"/>